<evidence type="ECO:0000256" key="20">
    <source>
        <dbReference type="ARBA" id="ARBA00049902"/>
    </source>
</evidence>
<dbReference type="InterPro" id="IPR013437">
    <property type="entry name" value="FtsW"/>
</dbReference>
<evidence type="ECO:0000256" key="13">
    <source>
        <dbReference type="ARBA" id="ARBA00023316"/>
    </source>
</evidence>
<feature type="transmembrane region" description="Helical" evidence="22">
    <location>
        <begin position="354"/>
        <end position="375"/>
    </location>
</feature>
<dbReference type="EC" id="2.4.99.28" evidence="19"/>
<comment type="pathway">
    <text evidence="2">Cell wall biogenesis; peptidoglycan biosynthesis.</text>
</comment>
<evidence type="ECO:0000256" key="4">
    <source>
        <dbReference type="ARBA" id="ARBA00022618"/>
    </source>
</evidence>
<feature type="transmembrane region" description="Helical" evidence="22">
    <location>
        <begin position="73"/>
        <end position="94"/>
    </location>
</feature>
<keyword evidence="6" id="KW-0808">Transferase</keyword>
<evidence type="ECO:0000256" key="9">
    <source>
        <dbReference type="ARBA" id="ARBA00022984"/>
    </source>
</evidence>
<dbReference type="EMBL" id="QQRQ01000032">
    <property type="protein sequence ID" value="RFT05731.1"/>
    <property type="molecule type" value="Genomic_DNA"/>
</dbReference>
<proteinExistence type="inferred from homology"/>
<evidence type="ECO:0000256" key="1">
    <source>
        <dbReference type="ARBA" id="ARBA00004651"/>
    </source>
</evidence>
<dbReference type="GO" id="GO:0032153">
    <property type="term" value="C:cell division site"/>
    <property type="evidence" value="ECO:0007669"/>
    <property type="project" value="TreeGrafter"/>
</dbReference>
<protein>
    <recommendedName>
        <fullName evidence="17">Probable peptidoglycan glycosyltransferase FtsW</fullName>
        <ecNumber evidence="19">2.4.99.28</ecNumber>
    </recommendedName>
    <alternativeName>
        <fullName evidence="18">Cell division protein FtsW</fullName>
    </alternativeName>
    <alternativeName>
        <fullName evidence="15">Cell wall polymerase</fullName>
    </alternativeName>
    <alternativeName>
        <fullName evidence="14">Peptidoglycan polymerase</fullName>
    </alternativeName>
</protein>
<comment type="similarity">
    <text evidence="16">Belongs to the SEDS family. FtsW subfamily.</text>
</comment>
<keyword evidence="8" id="KW-0133">Cell shape</keyword>
<feature type="transmembrane region" description="Helical" evidence="22">
    <location>
        <begin position="187"/>
        <end position="220"/>
    </location>
</feature>
<keyword evidence="9" id="KW-0573">Peptidoglycan synthesis</keyword>
<evidence type="ECO:0000256" key="6">
    <source>
        <dbReference type="ARBA" id="ARBA00022679"/>
    </source>
</evidence>
<comment type="catalytic activity">
    <reaction evidence="20">
        <text>[GlcNAc-(1-&gt;4)-Mur2Ac(oyl-L-Ala-gamma-D-Glu-L-Lys-D-Ala-D-Ala)](n)-di-trans,octa-cis-undecaprenyl diphosphate + beta-D-GlcNAc-(1-&gt;4)-Mur2Ac(oyl-L-Ala-gamma-D-Glu-L-Lys-D-Ala-D-Ala)-di-trans,octa-cis-undecaprenyl diphosphate = [GlcNAc-(1-&gt;4)-Mur2Ac(oyl-L-Ala-gamma-D-Glu-L-Lys-D-Ala-D-Ala)](n+1)-di-trans,octa-cis-undecaprenyl diphosphate + di-trans,octa-cis-undecaprenyl diphosphate + H(+)</text>
        <dbReference type="Rhea" id="RHEA:23708"/>
        <dbReference type="Rhea" id="RHEA-COMP:9602"/>
        <dbReference type="Rhea" id="RHEA-COMP:9603"/>
        <dbReference type="ChEBI" id="CHEBI:15378"/>
        <dbReference type="ChEBI" id="CHEBI:58405"/>
        <dbReference type="ChEBI" id="CHEBI:60033"/>
        <dbReference type="ChEBI" id="CHEBI:78435"/>
        <dbReference type="EC" id="2.4.99.28"/>
    </reaction>
</comment>
<sequence length="382" mass="41633">MDVPFMLLTVLLVVIGLIMLLSASYPSAYYDLKGNTGGDPFYYFKRQAVYALLGFGIMYLVSRLNYQGLRGLAVTILVVACLLMLAVKIPGLGIEVSGATRWLKYPVQWQPSELGKMGLILYFASRLSRRDQRTPLSFRRNTAVGRFGNFLERIGFFELIPYFFVILVMIGILAVQHHMSATIQMVVIAAAILFAGGIAVGWFVAGGITVGAALTVIILGTDYMTSRITTWLNPWDDPLDKGMQAIQSLMAIGSGGVTGLGLGNGRQKFLYLPEAQNDFIFAVVCEELGLIGACLILLLFALLIIRGYWLALHARDKFGSLIIVGITTLFAFQVFANVAVVTNLFPVTGISLPFFSSGGSALIIQMAEMGLILSISRQNPVT</sequence>
<keyword evidence="24" id="KW-1185">Reference proteome</keyword>
<organism evidence="23 24">
    <name type="scientific">Evtepia gabavorous</name>
    <dbReference type="NCBI Taxonomy" id="2211183"/>
    <lineage>
        <taxon>Bacteria</taxon>
        <taxon>Bacillati</taxon>
        <taxon>Bacillota</taxon>
        <taxon>Clostridia</taxon>
        <taxon>Eubacteriales</taxon>
        <taxon>Evtepia</taxon>
    </lineage>
</organism>
<keyword evidence="10 22" id="KW-1133">Transmembrane helix</keyword>
<dbReference type="GO" id="GO:0008955">
    <property type="term" value="F:peptidoglycan glycosyltransferase activity"/>
    <property type="evidence" value="ECO:0007669"/>
    <property type="project" value="UniProtKB-EC"/>
</dbReference>
<dbReference type="GO" id="GO:0005886">
    <property type="term" value="C:plasma membrane"/>
    <property type="evidence" value="ECO:0007669"/>
    <property type="project" value="UniProtKB-SubCell"/>
</dbReference>
<dbReference type="InterPro" id="IPR001182">
    <property type="entry name" value="FtsW/RodA"/>
</dbReference>
<dbReference type="OrthoDB" id="9812661at2"/>
<keyword evidence="12" id="KW-0131">Cell cycle</keyword>
<evidence type="ECO:0000256" key="10">
    <source>
        <dbReference type="ARBA" id="ARBA00022989"/>
    </source>
</evidence>
<dbReference type="NCBIfam" id="TIGR02614">
    <property type="entry name" value="ftsW"/>
    <property type="match status" value="1"/>
</dbReference>
<evidence type="ECO:0000256" key="3">
    <source>
        <dbReference type="ARBA" id="ARBA00022475"/>
    </source>
</evidence>
<dbReference type="GO" id="GO:0051301">
    <property type="term" value="P:cell division"/>
    <property type="evidence" value="ECO:0007669"/>
    <property type="project" value="UniProtKB-KW"/>
</dbReference>
<dbReference type="Proteomes" id="UP000260649">
    <property type="component" value="Unassembled WGS sequence"/>
</dbReference>
<evidence type="ECO:0000313" key="23">
    <source>
        <dbReference type="EMBL" id="RFT05731.1"/>
    </source>
</evidence>
<evidence type="ECO:0000256" key="19">
    <source>
        <dbReference type="ARBA" id="ARBA00044770"/>
    </source>
</evidence>
<feature type="transmembrane region" description="Helical" evidence="22">
    <location>
        <begin position="154"/>
        <end position="175"/>
    </location>
</feature>
<evidence type="ECO:0000256" key="18">
    <source>
        <dbReference type="ARBA" id="ARBA00041418"/>
    </source>
</evidence>
<accession>A0A3E2B1A6</accession>
<evidence type="ECO:0000256" key="7">
    <source>
        <dbReference type="ARBA" id="ARBA00022692"/>
    </source>
</evidence>
<dbReference type="Pfam" id="PF01098">
    <property type="entry name" value="FTSW_RODA_SPOVE"/>
    <property type="match status" value="1"/>
</dbReference>
<evidence type="ECO:0000256" key="22">
    <source>
        <dbReference type="SAM" id="Phobius"/>
    </source>
</evidence>
<evidence type="ECO:0000256" key="8">
    <source>
        <dbReference type="ARBA" id="ARBA00022960"/>
    </source>
</evidence>
<keyword evidence="5" id="KW-0328">Glycosyltransferase</keyword>
<evidence type="ECO:0000256" key="17">
    <source>
        <dbReference type="ARBA" id="ARBA00041185"/>
    </source>
</evidence>
<evidence type="ECO:0000256" key="11">
    <source>
        <dbReference type="ARBA" id="ARBA00023136"/>
    </source>
</evidence>
<dbReference type="PANTHER" id="PTHR30474:SF2">
    <property type="entry name" value="PEPTIDOGLYCAN GLYCOSYLTRANSFERASE FTSW-RELATED"/>
    <property type="match status" value="1"/>
</dbReference>
<dbReference type="GO" id="GO:0015648">
    <property type="term" value="F:lipid-linked peptidoglycan transporter activity"/>
    <property type="evidence" value="ECO:0007669"/>
    <property type="project" value="TreeGrafter"/>
</dbReference>
<evidence type="ECO:0000256" key="14">
    <source>
        <dbReference type="ARBA" id="ARBA00032370"/>
    </source>
</evidence>
<comment type="function">
    <text evidence="21">Peptidoglycan polymerase that is essential for cell division.</text>
</comment>
<gene>
    <name evidence="23" type="primary">ftsW</name>
    <name evidence="23" type="ORF">DV520_11120</name>
</gene>
<evidence type="ECO:0000256" key="5">
    <source>
        <dbReference type="ARBA" id="ARBA00022676"/>
    </source>
</evidence>
<dbReference type="PANTHER" id="PTHR30474">
    <property type="entry name" value="CELL CYCLE PROTEIN"/>
    <property type="match status" value="1"/>
</dbReference>
<dbReference type="GO" id="GO:0008360">
    <property type="term" value="P:regulation of cell shape"/>
    <property type="evidence" value="ECO:0007669"/>
    <property type="project" value="UniProtKB-KW"/>
</dbReference>
<evidence type="ECO:0000256" key="15">
    <source>
        <dbReference type="ARBA" id="ARBA00033270"/>
    </source>
</evidence>
<name>A0A3E2B1A6_9FIRM</name>
<feature type="transmembrane region" description="Helical" evidence="22">
    <location>
        <begin position="288"/>
        <end position="309"/>
    </location>
</feature>
<dbReference type="AlphaFoldDB" id="A0A3E2B1A6"/>
<dbReference type="GO" id="GO:0071555">
    <property type="term" value="P:cell wall organization"/>
    <property type="evidence" value="ECO:0007669"/>
    <property type="project" value="UniProtKB-KW"/>
</dbReference>
<keyword evidence="4" id="KW-0132">Cell division</keyword>
<feature type="transmembrane region" description="Helical" evidence="22">
    <location>
        <begin position="47"/>
        <end position="66"/>
    </location>
</feature>
<keyword evidence="3" id="KW-1003">Cell membrane</keyword>
<keyword evidence="11 22" id="KW-0472">Membrane</keyword>
<evidence type="ECO:0000256" key="16">
    <source>
        <dbReference type="ARBA" id="ARBA00038053"/>
    </source>
</evidence>
<keyword evidence="7 22" id="KW-0812">Transmembrane</keyword>
<evidence type="ECO:0000256" key="21">
    <source>
        <dbReference type="ARBA" id="ARBA00049966"/>
    </source>
</evidence>
<reference evidence="23 24" key="1">
    <citation type="submission" date="2018-07" db="EMBL/GenBank/DDBJ databases">
        <title>GABA Modulating Bacteria of the Human Gut Microbiota.</title>
        <authorList>
            <person name="Strandwitz P."/>
            <person name="Kim K.H."/>
            <person name="Terekhova D."/>
            <person name="Liu J.K."/>
            <person name="Sharma A."/>
            <person name="Levering J."/>
            <person name="Mcdonald D."/>
            <person name="Dietrich D."/>
            <person name="Ramadhar T.R."/>
            <person name="Lekbua A."/>
            <person name="Mroue N."/>
            <person name="Liston C."/>
            <person name="Stewart E.J."/>
            <person name="Dubin M.J."/>
            <person name="Zengler K."/>
            <person name="Knight R."/>
            <person name="Gilbert J.A."/>
            <person name="Clardy J."/>
            <person name="Lewis K."/>
        </authorList>
    </citation>
    <scope>NUCLEOTIDE SEQUENCE [LARGE SCALE GENOMIC DNA]</scope>
    <source>
        <strain evidence="23 24">KLE1738</strain>
    </source>
</reference>
<comment type="subcellular location">
    <subcellularLocation>
        <location evidence="1">Cell membrane</location>
        <topology evidence="1">Multi-pass membrane protein</topology>
    </subcellularLocation>
</comment>
<evidence type="ECO:0000256" key="2">
    <source>
        <dbReference type="ARBA" id="ARBA00004752"/>
    </source>
</evidence>
<comment type="caution">
    <text evidence="23">The sequence shown here is derived from an EMBL/GenBank/DDBJ whole genome shotgun (WGS) entry which is preliminary data.</text>
</comment>
<dbReference type="GO" id="GO:0009252">
    <property type="term" value="P:peptidoglycan biosynthetic process"/>
    <property type="evidence" value="ECO:0007669"/>
    <property type="project" value="UniProtKB-KW"/>
</dbReference>
<feature type="transmembrane region" description="Helical" evidence="22">
    <location>
        <begin position="321"/>
        <end position="342"/>
    </location>
</feature>
<evidence type="ECO:0000256" key="12">
    <source>
        <dbReference type="ARBA" id="ARBA00023306"/>
    </source>
</evidence>
<keyword evidence="13" id="KW-0961">Cell wall biogenesis/degradation</keyword>
<evidence type="ECO:0000313" key="24">
    <source>
        <dbReference type="Proteomes" id="UP000260649"/>
    </source>
</evidence>